<name>A0ABX1XY42_9BACL</name>
<sequence>MTFENDASLFGLGEAVYGEAQGADWVVCLTIGTGLGCFLEHERLVKQRSDVRDWLRRALGRMF</sequence>
<evidence type="ECO:0000313" key="2">
    <source>
        <dbReference type="EMBL" id="NOU73194.1"/>
    </source>
</evidence>
<protein>
    <submittedName>
        <fullName evidence="2">ROK family protein</fullName>
    </submittedName>
</protein>
<reference evidence="2 3" key="1">
    <citation type="submission" date="2019-10" db="EMBL/GenBank/DDBJ databases">
        <title>Description of Paenibacillus terrestris sp. nov.</title>
        <authorList>
            <person name="Carlier A."/>
            <person name="Qi S."/>
        </authorList>
    </citation>
    <scope>NUCLEOTIDE SEQUENCE [LARGE SCALE GENOMIC DNA]</scope>
    <source>
        <strain evidence="2 3">LMG 31458</strain>
    </source>
</reference>
<dbReference type="Pfam" id="PF00480">
    <property type="entry name" value="ROK"/>
    <property type="match status" value="1"/>
</dbReference>
<accession>A0ABX1XY42</accession>
<dbReference type="InterPro" id="IPR000600">
    <property type="entry name" value="ROK"/>
</dbReference>
<dbReference type="SUPFAM" id="SSF53067">
    <property type="entry name" value="Actin-like ATPase domain"/>
    <property type="match status" value="1"/>
</dbReference>
<gene>
    <name evidence="2" type="ORF">GC098_17500</name>
</gene>
<organism evidence="2 3">
    <name type="scientific">Paenibacillus phytorum</name>
    <dbReference type="NCBI Taxonomy" id="2654977"/>
    <lineage>
        <taxon>Bacteria</taxon>
        <taxon>Bacillati</taxon>
        <taxon>Bacillota</taxon>
        <taxon>Bacilli</taxon>
        <taxon>Bacillales</taxon>
        <taxon>Paenibacillaceae</taxon>
        <taxon>Paenibacillus</taxon>
    </lineage>
</organism>
<dbReference type="Gene3D" id="3.30.420.40">
    <property type="match status" value="2"/>
</dbReference>
<comment type="caution">
    <text evidence="2">The sequence shown here is derived from an EMBL/GenBank/DDBJ whole genome shotgun (WGS) entry which is preliminary data.</text>
</comment>
<dbReference type="Proteomes" id="UP000616779">
    <property type="component" value="Unassembled WGS sequence"/>
</dbReference>
<keyword evidence="3" id="KW-1185">Reference proteome</keyword>
<proteinExistence type="inferred from homology"/>
<dbReference type="EMBL" id="WHOA01000119">
    <property type="protein sequence ID" value="NOU73194.1"/>
    <property type="molecule type" value="Genomic_DNA"/>
</dbReference>
<evidence type="ECO:0000256" key="1">
    <source>
        <dbReference type="ARBA" id="ARBA00006479"/>
    </source>
</evidence>
<dbReference type="InterPro" id="IPR043129">
    <property type="entry name" value="ATPase_NBD"/>
</dbReference>
<dbReference type="RefSeq" id="WP_171644487.1">
    <property type="nucleotide sequence ID" value="NZ_WHOA01000119.1"/>
</dbReference>
<evidence type="ECO:0000313" key="3">
    <source>
        <dbReference type="Proteomes" id="UP000616779"/>
    </source>
</evidence>
<comment type="similarity">
    <text evidence="1">Belongs to the ROK (NagC/XylR) family.</text>
</comment>